<keyword evidence="2 5" id="KW-0808">Transferase</keyword>
<keyword evidence="6" id="KW-1185">Reference proteome</keyword>
<gene>
    <name evidence="5" type="ORF">LRS13_07410</name>
</gene>
<dbReference type="SUPFAM" id="SSF53756">
    <property type="entry name" value="UDP-Glycosyltransferase/glycogen phosphorylase"/>
    <property type="match status" value="1"/>
</dbReference>
<dbReference type="Pfam" id="PF00534">
    <property type="entry name" value="Glycos_transf_1"/>
    <property type="match status" value="1"/>
</dbReference>
<reference evidence="6" key="1">
    <citation type="submission" date="2021-11" db="EMBL/GenBank/DDBJ databases">
        <title>Cultivation dependent microbiological survey of springs from the worlds oldest radium mine currently devoted to the extraction of radon-saturated water.</title>
        <authorList>
            <person name="Kapinusova G."/>
            <person name="Smrhova T."/>
            <person name="Strejcek M."/>
            <person name="Suman J."/>
            <person name="Jani K."/>
            <person name="Pajer P."/>
            <person name="Uhlik O."/>
        </authorList>
    </citation>
    <scope>NUCLEOTIDE SEQUENCE [LARGE SCALE GENOMIC DNA]</scope>
    <source>
        <strain evidence="6">J379</strain>
    </source>
</reference>
<evidence type="ECO:0000313" key="5">
    <source>
        <dbReference type="EMBL" id="UUY05341.1"/>
    </source>
</evidence>
<dbReference type="InterPro" id="IPR001296">
    <property type="entry name" value="Glyco_trans_1"/>
</dbReference>
<evidence type="ECO:0000256" key="1">
    <source>
        <dbReference type="ARBA" id="ARBA00022676"/>
    </source>
</evidence>
<evidence type="ECO:0000259" key="3">
    <source>
        <dbReference type="Pfam" id="PF00534"/>
    </source>
</evidence>
<proteinExistence type="predicted"/>
<dbReference type="Pfam" id="PF13439">
    <property type="entry name" value="Glyco_transf_4"/>
    <property type="match status" value="1"/>
</dbReference>
<dbReference type="InterPro" id="IPR028098">
    <property type="entry name" value="Glyco_trans_4-like_N"/>
</dbReference>
<dbReference type="PANTHER" id="PTHR46401:SF2">
    <property type="entry name" value="GLYCOSYLTRANSFERASE WBBK-RELATED"/>
    <property type="match status" value="1"/>
</dbReference>
<evidence type="ECO:0000259" key="4">
    <source>
        <dbReference type="Pfam" id="PF13439"/>
    </source>
</evidence>
<dbReference type="Gene3D" id="3.40.50.2000">
    <property type="entry name" value="Glycogen Phosphorylase B"/>
    <property type="match status" value="2"/>
</dbReference>
<evidence type="ECO:0000313" key="6">
    <source>
        <dbReference type="Proteomes" id="UP001058860"/>
    </source>
</evidence>
<keyword evidence="1 5" id="KW-0328">Glycosyltransferase</keyword>
<protein>
    <submittedName>
        <fullName evidence="5">Glycosyltransferase</fullName>
        <ecNumber evidence="5">2.4.-.-</ecNumber>
    </submittedName>
</protein>
<feature type="domain" description="Glycosyl transferase family 1" evidence="3">
    <location>
        <begin position="196"/>
        <end position="335"/>
    </location>
</feature>
<dbReference type="RefSeq" id="WP_353865800.1">
    <property type="nucleotide sequence ID" value="NZ_CP088295.1"/>
</dbReference>
<dbReference type="GO" id="GO:0016757">
    <property type="term" value="F:glycosyltransferase activity"/>
    <property type="evidence" value="ECO:0007669"/>
    <property type="project" value="UniProtKB-KW"/>
</dbReference>
<dbReference type="PANTHER" id="PTHR46401">
    <property type="entry name" value="GLYCOSYLTRANSFERASE WBBK-RELATED"/>
    <property type="match status" value="1"/>
</dbReference>
<feature type="domain" description="Glycosyltransferase subfamily 4-like N-terminal" evidence="4">
    <location>
        <begin position="15"/>
        <end position="173"/>
    </location>
</feature>
<dbReference type="EC" id="2.4.-.-" evidence="5"/>
<evidence type="ECO:0000256" key="2">
    <source>
        <dbReference type="ARBA" id="ARBA00022679"/>
    </source>
</evidence>
<accession>A0ABY5PKY4</accession>
<dbReference type="Proteomes" id="UP001058860">
    <property type="component" value="Chromosome"/>
</dbReference>
<sequence>MVVGIDGRSLQSARGVWRYLAPTLGALAAAMPDDELRILAPGDAPLTGVPQAPNVTLVRPPANSRAFYARSALLRRPRIDRCLGAPDVFWLPANHPSTVSDGVPLVLTIHDLSFDVRPRDFTWSDRLNHRITNARAQARRADRILVTTCAVRDEVVAAYGVDAGRIDVVAPGISRPAQPLEADAIAAARARYGLPERYVLQVGALEPRKQPDLLARAAARAGLPAVFAGEGRLVAVLAGPGVHLLGHVPDDDLDLLYAGALVLAYPSLLEGYGFPPQEAALRGTAAVVSDLPALREVLGDGARFVPPGDEDALAAALAELEADDAARADLAARAYAHAAPRTWAAAGAGVAATLRRAAPAPA</sequence>
<organism evidence="5 6">
    <name type="scientific">Svornostia abyssi</name>
    <dbReference type="NCBI Taxonomy" id="2898438"/>
    <lineage>
        <taxon>Bacteria</taxon>
        <taxon>Bacillati</taxon>
        <taxon>Actinomycetota</taxon>
        <taxon>Thermoleophilia</taxon>
        <taxon>Solirubrobacterales</taxon>
        <taxon>Baekduiaceae</taxon>
        <taxon>Svornostia</taxon>
    </lineage>
</organism>
<name>A0ABY5PKY4_9ACTN</name>
<dbReference type="EMBL" id="CP088295">
    <property type="protein sequence ID" value="UUY05341.1"/>
    <property type="molecule type" value="Genomic_DNA"/>
</dbReference>